<accession>A0A813VX80</accession>
<evidence type="ECO:0000313" key="2">
    <source>
        <dbReference type="EMBL" id="CAF0849401.1"/>
    </source>
</evidence>
<gene>
    <name evidence="2" type="ORF">GPM918_LOCUS5990</name>
    <name evidence="1" type="ORF">OVA965_LOCUS5334</name>
    <name evidence="4" type="ORF">SRO942_LOCUS5990</name>
    <name evidence="3" type="ORF">TMI583_LOCUS5332</name>
</gene>
<dbReference type="EMBL" id="CAJOBC010000898">
    <property type="protein sequence ID" value="CAF3637036.1"/>
    <property type="molecule type" value="Genomic_DNA"/>
</dbReference>
<protein>
    <submittedName>
        <fullName evidence="2">Uncharacterized protein</fullName>
    </submittedName>
</protein>
<proteinExistence type="predicted"/>
<dbReference type="Proteomes" id="UP000677228">
    <property type="component" value="Unassembled WGS sequence"/>
</dbReference>
<dbReference type="EMBL" id="CAJNOQ010000898">
    <property type="protein sequence ID" value="CAF0849401.1"/>
    <property type="molecule type" value="Genomic_DNA"/>
</dbReference>
<dbReference type="Proteomes" id="UP000681722">
    <property type="component" value="Unassembled WGS sequence"/>
</dbReference>
<dbReference type="Proteomes" id="UP000663829">
    <property type="component" value="Unassembled WGS sequence"/>
</dbReference>
<name>A0A813VX80_9BILA</name>
<dbReference type="EMBL" id="CAJOBA010001492">
    <property type="protein sequence ID" value="CAF3598748.1"/>
    <property type="molecule type" value="Genomic_DNA"/>
</dbReference>
<comment type="caution">
    <text evidence="2">The sequence shown here is derived from an EMBL/GenBank/DDBJ whole genome shotgun (WGS) entry which is preliminary data.</text>
</comment>
<dbReference type="EMBL" id="CAJNOK010001492">
    <property type="protein sequence ID" value="CAF0814762.1"/>
    <property type="molecule type" value="Genomic_DNA"/>
</dbReference>
<keyword evidence="5" id="KW-1185">Reference proteome</keyword>
<evidence type="ECO:0000313" key="4">
    <source>
        <dbReference type="EMBL" id="CAF3637036.1"/>
    </source>
</evidence>
<dbReference type="AlphaFoldDB" id="A0A813VX80"/>
<organism evidence="2 5">
    <name type="scientific">Didymodactylos carnosus</name>
    <dbReference type="NCBI Taxonomy" id="1234261"/>
    <lineage>
        <taxon>Eukaryota</taxon>
        <taxon>Metazoa</taxon>
        <taxon>Spiralia</taxon>
        <taxon>Gnathifera</taxon>
        <taxon>Rotifera</taxon>
        <taxon>Eurotatoria</taxon>
        <taxon>Bdelloidea</taxon>
        <taxon>Philodinida</taxon>
        <taxon>Philodinidae</taxon>
        <taxon>Didymodactylos</taxon>
    </lineage>
</organism>
<evidence type="ECO:0000313" key="1">
    <source>
        <dbReference type="EMBL" id="CAF0814762.1"/>
    </source>
</evidence>
<dbReference type="Proteomes" id="UP000682733">
    <property type="component" value="Unassembled WGS sequence"/>
</dbReference>
<reference evidence="2" key="1">
    <citation type="submission" date="2021-02" db="EMBL/GenBank/DDBJ databases">
        <authorList>
            <person name="Nowell W R."/>
        </authorList>
    </citation>
    <scope>NUCLEOTIDE SEQUENCE</scope>
</reference>
<evidence type="ECO:0000313" key="3">
    <source>
        <dbReference type="EMBL" id="CAF3598748.1"/>
    </source>
</evidence>
<sequence length="106" mass="11603">MTNCASCVSRRRSDNACDQIDTQMTPTTVSPQNNIVRQTTNTNITVVNCNHTSSNVIKSSQELITKQPSVTTANSTNVSSKGSMNFVTRISKIILRKRTPKNNTNG</sequence>
<evidence type="ECO:0000313" key="5">
    <source>
        <dbReference type="Proteomes" id="UP000663829"/>
    </source>
</evidence>